<dbReference type="EMBL" id="CAFBMC010000121">
    <property type="protein sequence ID" value="CAB4910742.1"/>
    <property type="molecule type" value="Genomic_DNA"/>
</dbReference>
<dbReference type="AlphaFoldDB" id="A0A6J7GSI1"/>
<dbReference type="CDD" id="cd06127">
    <property type="entry name" value="DEDDh"/>
    <property type="match status" value="1"/>
</dbReference>
<evidence type="ECO:0000313" key="5">
    <source>
        <dbReference type="EMBL" id="CAB4910742.1"/>
    </source>
</evidence>
<dbReference type="InterPro" id="IPR012337">
    <property type="entry name" value="RNaseH-like_sf"/>
</dbReference>
<dbReference type="SUPFAM" id="SSF53098">
    <property type="entry name" value="Ribonuclease H-like"/>
    <property type="match status" value="1"/>
</dbReference>
<dbReference type="GO" id="GO:0005829">
    <property type="term" value="C:cytosol"/>
    <property type="evidence" value="ECO:0007669"/>
    <property type="project" value="TreeGrafter"/>
</dbReference>
<feature type="domain" description="Exonuclease" evidence="4">
    <location>
        <begin position="13"/>
        <end position="188"/>
    </location>
</feature>
<dbReference type="Pfam" id="PF00929">
    <property type="entry name" value="RNase_T"/>
    <property type="match status" value="1"/>
</dbReference>
<protein>
    <submittedName>
        <fullName evidence="5">Unannotated protein</fullName>
    </submittedName>
</protein>
<dbReference type="Gene3D" id="3.30.420.10">
    <property type="entry name" value="Ribonuclease H-like superfamily/Ribonuclease H"/>
    <property type="match status" value="1"/>
</dbReference>
<evidence type="ECO:0000313" key="6">
    <source>
        <dbReference type="EMBL" id="CAB5034200.1"/>
    </source>
</evidence>
<keyword evidence="3" id="KW-0269">Exonuclease</keyword>
<accession>A0A6J7GSI1</accession>
<evidence type="ECO:0000256" key="2">
    <source>
        <dbReference type="ARBA" id="ARBA00022801"/>
    </source>
</evidence>
<dbReference type="InterPro" id="IPR036397">
    <property type="entry name" value="RNaseH_sf"/>
</dbReference>
<dbReference type="PANTHER" id="PTHR30231">
    <property type="entry name" value="DNA POLYMERASE III SUBUNIT EPSILON"/>
    <property type="match status" value="1"/>
</dbReference>
<keyword evidence="2" id="KW-0378">Hydrolase</keyword>
<name>A0A6J7GSI1_9ZZZZ</name>
<reference evidence="5" key="1">
    <citation type="submission" date="2020-05" db="EMBL/GenBank/DDBJ databases">
        <authorList>
            <person name="Chiriac C."/>
            <person name="Salcher M."/>
            <person name="Ghai R."/>
            <person name="Kavagutti S V."/>
        </authorList>
    </citation>
    <scope>NUCLEOTIDE SEQUENCE</scope>
</reference>
<organism evidence="5">
    <name type="scientific">freshwater metagenome</name>
    <dbReference type="NCBI Taxonomy" id="449393"/>
    <lineage>
        <taxon>unclassified sequences</taxon>
        <taxon>metagenomes</taxon>
        <taxon>ecological metagenomes</taxon>
    </lineage>
</organism>
<gene>
    <name evidence="5" type="ORF">UFOPK3495_01570</name>
    <name evidence="6" type="ORF">UFOPK4237_00147</name>
</gene>
<dbReference type="GO" id="GO:0008408">
    <property type="term" value="F:3'-5' exonuclease activity"/>
    <property type="evidence" value="ECO:0007669"/>
    <property type="project" value="TreeGrafter"/>
</dbReference>
<dbReference type="SMART" id="SM00479">
    <property type="entry name" value="EXOIII"/>
    <property type="match status" value="1"/>
</dbReference>
<sequence>MAIDLASHWVQEGFIAFDTETTGVDVSASRVVTAAAVVFKEGETTSVRTWLIKVDVDIPEVTTAVHGITNEMSQRDGQEQSVALAEIRDFLIAAGLPVVCFNSGFDIPLFNADLERKGLSPLPTEQVLCAYVIDKQCNKYVKGKAQRRLKPTAERYGLELSDADWHGAEADATAAGRIFLAELAAYPQLSDLSAVELSAAVNSWRDEQDAEFQEWLSRQPPRPAS</sequence>
<evidence type="ECO:0000256" key="3">
    <source>
        <dbReference type="ARBA" id="ARBA00022839"/>
    </source>
</evidence>
<evidence type="ECO:0000256" key="1">
    <source>
        <dbReference type="ARBA" id="ARBA00022722"/>
    </source>
</evidence>
<dbReference type="EMBL" id="CAFBPZ010000005">
    <property type="protein sequence ID" value="CAB5034200.1"/>
    <property type="molecule type" value="Genomic_DNA"/>
</dbReference>
<evidence type="ECO:0000259" key="4">
    <source>
        <dbReference type="SMART" id="SM00479"/>
    </source>
</evidence>
<dbReference type="PANTHER" id="PTHR30231:SF4">
    <property type="entry name" value="PROTEIN NEN2"/>
    <property type="match status" value="1"/>
</dbReference>
<dbReference type="GO" id="GO:0003676">
    <property type="term" value="F:nucleic acid binding"/>
    <property type="evidence" value="ECO:0007669"/>
    <property type="project" value="InterPro"/>
</dbReference>
<proteinExistence type="predicted"/>
<keyword evidence="1" id="KW-0540">Nuclease</keyword>
<dbReference type="InterPro" id="IPR013520">
    <property type="entry name" value="Ribonucl_H"/>
</dbReference>